<keyword evidence="1" id="KW-0812">Transmembrane</keyword>
<feature type="domain" description="Glycosyltransferase 2-like" evidence="2">
    <location>
        <begin position="8"/>
        <end position="113"/>
    </location>
</feature>
<dbReference type="SUPFAM" id="SSF53448">
    <property type="entry name" value="Nucleotide-diphospho-sugar transferases"/>
    <property type="match status" value="1"/>
</dbReference>
<dbReference type="EMBL" id="PSRQ01000054">
    <property type="protein sequence ID" value="PWU22839.1"/>
    <property type="molecule type" value="Genomic_DNA"/>
</dbReference>
<evidence type="ECO:0000313" key="3">
    <source>
        <dbReference type="EMBL" id="PWU22839.1"/>
    </source>
</evidence>
<evidence type="ECO:0000259" key="2">
    <source>
        <dbReference type="Pfam" id="PF00535"/>
    </source>
</evidence>
<sequence length="291" mass="33373">MKKEILLSVCIATHNEAANIGACLEAVKDIADEIVIVDGNSTDKTAEIAKSFGARVLEVPNQKMFHINKQKSFEAAKGKWILYLDADEIVTEELAREIVEVIQGQHVEVNLLNERLFLSHMRNIARRDGVTYTQKQPIRGYFIARKNYFLGSYLMHSGVYPDGVIRLFERGFGYLPCKTVHEQVVIDGGVSWLREPLIHMSDPTFKRYVERANRYTTLTAIELQKRNLLISWRTSIDYLIVKPVSIFSLLFFRHKGFMDGFAGLVWSLMSALHAPMSFIKYKEMVNLKEHT</sequence>
<organism evidence="3 4">
    <name type="scientific">Candidatus Cerribacteria bacterium 'Amazon FNV 2010 28 9'</name>
    <dbReference type="NCBI Taxonomy" id="2081795"/>
    <lineage>
        <taxon>Bacteria</taxon>
        <taxon>Candidatus Cerribacteria</taxon>
    </lineage>
</organism>
<dbReference type="CDD" id="cd02511">
    <property type="entry name" value="Beta4Glucosyltransferase"/>
    <property type="match status" value="1"/>
</dbReference>
<dbReference type="InterPro" id="IPR001173">
    <property type="entry name" value="Glyco_trans_2-like"/>
</dbReference>
<dbReference type="PANTHER" id="PTHR43630">
    <property type="entry name" value="POLY-BETA-1,6-N-ACETYL-D-GLUCOSAMINE SYNTHASE"/>
    <property type="match status" value="1"/>
</dbReference>
<dbReference type="PANTHER" id="PTHR43630:SF2">
    <property type="entry name" value="GLYCOSYLTRANSFERASE"/>
    <property type="match status" value="1"/>
</dbReference>
<proteinExistence type="predicted"/>
<dbReference type="Pfam" id="PF00535">
    <property type="entry name" value="Glycos_transf_2"/>
    <property type="match status" value="1"/>
</dbReference>
<evidence type="ECO:0000313" key="4">
    <source>
        <dbReference type="Proteomes" id="UP000246104"/>
    </source>
</evidence>
<protein>
    <recommendedName>
        <fullName evidence="2">Glycosyltransferase 2-like domain-containing protein</fullName>
    </recommendedName>
</protein>
<keyword evidence="1" id="KW-0472">Membrane</keyword>
<feature type="transmembrane region" description="Helical" evidence="1">
    <location>
        <begin position="260"/>
        <end position="279"/>
    </location>
</feature>
<dbReference type="Proteomes" id="UP000246104">
    <property type="component" value="Unassembled WGS sequence"/>
</dbReference>
<dbReference type="AlphaFoldDB" id="A0A317JRS8"/>
<evidence type="ECO:0000256" key="1">
    <source>
        <dbReference type="SAM" id="Phobius"/>
    </source>
</evidence>
<name>A0A317JRS8_9BACT</name>
<reference evidence="3 4" key="1">
    <citation type="submission" date="2018-02" db="EMBL/GenBank/DDBJ databases">
        <title>Genomic Reconstructions from Amazon Rainforest and Pasture Soil Reveal Novel Insights into the Physiology of Candidate Phyla in Tropical Sites.</title>
        <authorList>
            <person name="Kroeger M.E."/>
            <person name="Delmont T."/>
            <person name="Eren A.M."/>
            <person name="Guo J."/>
            <person name="Meyer K.M."/>
            <person name="Khan K."/>
            <person name="Rodrigues J.L.M."/>
            <person name="Bohannan B.J.M."/>
            <person name="Tringe S."/>
            <person name="Borges C.D."/>
            <person name="Tiedje J."/>
            <person name="Tsai S.M."/>
            <person name="Nusslein K."/>
        </authorList>
    </citation>
    <scope>NUCLEOTIDE SEQUENCE [LARGE SCALE GENOMIC DNA]</scope>
    <source>
        <strain evidence="3">Amazon FNV 2010 28 9</strain>
    </source>
</reference>
<dbReference type="InterPro" id="IPR029044">
    <property type="entry name" value="Nucleotide-diphossugar_trans"/>
</dbReference>
<dbReference type="Gene3D" id="3.90.550.10">
    <property type="entry name" value="Spore Coat Polysaccharide Biosynthesis Protein SpsA, Chain A"/>
    <property type="match status" value="1"/>
</dbReference>
<gene>
    <name evidence="3" type="ORF">C5B42_04965</name>
</gene>
<comment type="caution">
    <text evidence="3">The sequence shown here is derived from an EMBL/GenBank/DDBJ whole genome shotgun (WGS) entry which is preliminary data.</text>
</comment>
<keyword evidence="1" id="KW-1133">Transmembrane helix</keyword>
<accession>A0A317JRS8</accession>